<dbReference type="AlphaFoldDB" id="A0A918GZL4"/>
<sequence>MYWTVGPSTLHPAVSAHATLGAQLLGATVGRARQTLAAALAESWLLAGRIEFFDLREPARAADTWVRALQAAGEADDALLGAAILAHLAFIPGWSGNHEASNERMTAARAHARRGPASAEFLAWLDAVEAECEARCGNTRTALNLIAHGEDIIAAGSGHQPPEWMDWFTPTRLAAFKGDIQLKAGHLPQARETLLGVLDDLPDGDAKQRSVILGDLAAVEAAAGAPQAAVAYAMQALGLLETHWYATGLERIREVRRTLVPWQHEQYVRDLDDRLYGWGPVVSSLAN</sequence>
<evidence type="ECO:0000313" key="1">
    <source>
        <dbReference type="EMBL" id="GGT26993.1"/>
    </source>
</evidence>
<dbReference type="EMBL" id="BMQQ01000005">
    <property type="protein sequence ID" value="GGT26993.1"/>
    <property type="molecule type" value="Genomic_DNA"/>
</dbReference>
<organism evidence="1 2">
    <name type="scientific">Streptomyces purpureus</name>
    <dbReference type="NCBI Taxonomy" id="1951"/>
    <lineage>
        <taxon>Bacteria</taxon>
        <taxon>Bacillati</taxon>
        <taxon>Actinomycetota</taxon>
        <taxon>Actinomycetes</taxon>
        <taxon>Kitasatosporales</taxon>
        <taxon>Streptomycetaceae</taxon>
        <taxon>Streptomyces</taxon>
    </lineage>
</organism>
<protein>
    <recommendedName>
        <fullName evidence="3">Transcriptional regulator</fullName>
    </recommendedName>
</protein>
<evidence type="ECO:0008006" key="3">
    <source>
        <dbReference type="Google" id="ProtNLM"/>
    </source>
</evidence>
<dbReference type="Proteomes" id="UP000619486">
    <property type="component" value="Unassembled WGS sequence"/>
</dbReference>
<reference evidence="1" key="2">
    <citation type="submission" date="2020-09" db="EMBL/GenBank/DDBJ databases">
        <authorList>
            <person name="Sun Q."/>
            <person name="Ohkuma M."/>
        </authorList>
    </citation>
    <scope>NUCLEOTIDE SEQUENCE</scope>
    <source>
        <strain evidence="1">JCM 3172</strain>
    </source>
</reference>
<gene>
    <name evidence="1" type="ORF">GCM10014713_20400</name>
</gene>
<accession>A0A918GZL4</accession>
<reference evidence="1" key="1">
    <citation type="journal article" date="2014" name="Int. J. Syst. Evol. Microbiol.">
        <title>Complete genome sequence of Corynebacterium casei LMG S-19264T (=DSM 44701T), isolated from a smear-ripened cheese.</title>
        <authorList>
            <consortium name="US DOE Joint Genome Institute (JGI-PGF)"/>
            <person name="Walter F."/>
            <person name="Albersmeier A."/>
            <person name="Kalinowski J."/>
            <person name="Ruckert C."/>
        </authorList>
    </citation>
    <scope>NUCLEOTIDE SEQUENCE</scope>
    <source>
        <strain evidence="1">JCM 3172</strain>
    </source>
</reference>
<evidence type="ECO:0000313" key="2">
    <source>
        <dbReference type="Proteomes" id="UP000619486"/>
    </source>
</evidence>
<keyword evidence="2" id="KW-1185">Reference proteome</keyword>
<comment type="caution">
    <text evidence="1">The sequence shown here is derived from an EMBL/GenBank/DDBJ whole genome shotgun (WGS) entry which is preliminary data.</text>
</comment>
<proteinExistence type="predicted"/>
<name>A0A918GZL4_9ACTN</name>